<reference evidence="8 9" key="1">
    <citation type="submission" date="2019-01" db="EMBL/GenBank/DDBJ databases">
        <title>Genomes sequencing and comparative genomics of infectious freshwater microsporidia, Cucumispora dikerogammari and Thelohania contejeani.</title>
        <authorList>
            <person name="Cormier A."/>
            <person name="Giraud I."/>
            <person name="Wattier R."/>
            <person name="Teixeira M."/>
            <person name="Grandjean F."/>
            <person name="Rigaud T."/>
            <person name="Cordaux R."/>
        </authorList>
    </citation>
    <scope>NUCLEOTIDE SEQUENCE [LARGE SCALE GENOMIC DNA]</scope>
    <source>
        <strain evidence="8">T1</strain>
        <tissue evidence="8">Spores</tissue>
    </source>
</reference>
<comment type="subcellular location">
    <subcellularLocation>
        <location evidence="1">Membrane</location>
        <topology evidence="1">Multi-pass membrane protein</topology>
    </subcellularLocation>
</comment>
<accession>A0ABQ7I191</accession>
<keyword evidence="8" id="KW-0547">Nucleotide-binding</keyword>
<comment type="caution">
    <text evidence="8">The sequence shown here is derived from an EMBL/GenBank/DDBJ whole genome shotgun (WGS) entry which is preliminary data.</text>
</comment>
<evidence type="ECO:0000313" key="8">
    <source>
        <dbReference type="EMBL" id="KAF7684207.1"/>
    </source>
</evidence>
<dbReference type="Proteomes" id="UP001516464">
    <property type="component" value="Unassembled WGS sequence"/>
</dbReference>
<feature type="transmembrane region" description="Helical" evidence="6">
    <location>
        <begin position="315"/>
        <end position="338"/>
    </location>
</feature>
<feature type="transmembrane region" description="Helical" evidence="6">
    <location>
        <begin position="563"/>
        <end position="584"/>
    </location>
</feature>
<keyword evidence="9" id="KW-1185">Reference proteome</keyword>
<evidence type="ECO:0000256" key="1">
    <source>
        <dbReference type="ARBA" id="ARBA00004141"/>
    </source>
</evidence>
<feature type="transmembrane region" description="Helical" evidence="6">
    <location>
        <begin position="404"/>
        <end position="427"/>
    </location>
</feature>
<feature type="transmembrane region" description="Helical" evidence="6">
    <location>
        <begin position="439"/>
        <end position="459"/>
    </location>
</feature>
<protein>
    <submittedName>
        <fullName evidence="8">ATP-binding cassette sub-family G member 5</fullName>
    </submittedName>
</protein>
<dbReference type="GO" id="GO:0005524">
    <property type="term" value="F:ATP binding"/>
    <property type="evidence" value="ECO:0007669"/>
    <property type="project" value="UniProtKB-KW"/>
</dbReference>
<evidence type="ECO:0000256" key="3">
    <source>
        <dbReference type="ARBA" id="ARBA00022692"/>
    </source>
</evidence>
<feature type="transmembrane region" description="Helical" evidence="6">
    <location>
        <begin position="359"/>
        <end position="384"/>
    </location>
</feature>
<dbReference type="PANTHER" id="PTHR48041:SF116">
    <property type="entry name" value="PROTEIN BROWN"/>
    <property type="match status" value="1"/>
</dbReference>
<evidence type="ECO:0000256" key="6">
    <source>
        <dbReference type="SAM" id="Phobius"/>
    </source>
</evidence>
<name>A0ABQ7I191_9MICR</name>
<feature type="domain" description="ABC transporter" evidence="7">
    <location>
        <begin position="10"/>
        <end position="248"/>
    </location>
</feature>
<dbReference type="Gene3D" id="3.40.50.300">
    <property type="entry name" value="P-loop containing nucleotide triphosphate hydrolases"/>
    <property type="match status" value="1"/>
</dbReference>
<evidence type="ECO:0000313" key="9">
    <source>
        <dbReference type="Proteomes" id="UP001516464"/>
    </source>
</evidence>
<evidence type="ECO:0000256" key="2">
    <source>
        <dbReference type="ARBA" id="ARBA00022448"/>
    </source>
</evidence>
<dbReference type="InterPro" id="IPR050352">
    <property type="entry name" value="ABCG_transporters"/>
</dbReference>
<dbReference type="Pfam" id="PF00005">
    <property type="entry name" value="ABC_tran"/>
    <property type="match status" value="1"/>
</dbReference>
<evidence type="ECO:0000256" key="5">
    <source>
        <dbReference type="ARBA" id="ARBA00023136"/>
    </source>
</evidence>
<keyword evidence="2" id="KW-0813">Transport</keyword>
<dbReference type="InterPro" id="IPR027417">
    <property type="entry name" value="P-loop_NTPase"/>
</dbReference>
<dbReference type="EMBL" id="SBIQ01000023">
    <property type="protein sequence ID" value="KAF7684207.1"/>
    <property type="molecule type" value="Genomic_DNA"/>
</dbReference>
<dbReference type="InterPro" id="IPR003439">
    <property type="entry name" value="ABC_transporter-like_ATP-bd"/>
</dbReference>
<organism evidence="8 9">
    <name type="scientific">Astathelohania contejeani</name>
    <dbReference type="NCBI Taxonomy" id="164912"/>
    <lineage>
        <taxon>Eukaryota</taxon>
        <taxon>Fungi</taxon>
        <taxon>Fungi incertae sedis</taxon>
        <taxon>Microsporidia</taxon>
        <taxon>Astathelohaniidae</taxon>
        <taxon>Astathelohania</taxon>
    </lineage>
</organism>
<dbReference type="SUPFAM" id="SSF52540">
    <property type="entry name" value="P-loop containing nucleoside triphosphate hydrolases"/>
    <property type="match status" value="1"/>
</dbReference>
<evidence type="ECO:0000256" key="4">
    <source>
        <dbReference type="ARBA" id="ARBA00022989"/>
    </source>
</evidence>
<feature type="transmembrane region" description="Helical" evidence="6">
    <location>
        <begin position="465"/>
        <end position="486"/>
    </location>
</feature>
<keyword evidence="5 6" id="KW-0472">Membrane</keyword>
<proteinExistence type="predicted"/>
<keyword evidence="8" id="KW-0067">ATP-binding</keyword>
<keyword evidence="4 6" id="KW-1133">Transmembrane helix</keyword>
<sequence length="597" mass="70615">MIFEWNNLHVKWPNSNRNGYYYYAFKDISGRIESGQLLVIMGYFGSGNSALMNTLAGTLPKNSLIKGEILIDKRNIQYCERHKLFTYLPKKPKYWKDLTARETIEYTAKLKMKNKTCFNKKFDELIKNLDLDDILDKKMDNLSRGEQNKGDLKRVFIACSLISDSPIIFIEEPIQKLNTLISQKIIKELKRQALQYNKIIIISTLKPGHCFLKITDKLIIFNSGHMIYNGYTNKLVDIQKSKPRHIPLSQYIFWLSITPHPCIDCHTRLIEEPTFKWIKEKSNIMNYKPKLSEIFILLKRRILLKKKRPINFLKYTLPGVLLFYFILVISFNSIYNYLNILYNMPFEKNDSFLFSNFPMLFDILKAPLLAISLYLKLGVSNAFMNEIPIIKEECAFFYYSPTSYYLSVLVYELIYNYFWIFTGYFIIQRFYIHIRSMVYIYFILVSPIISIPISLFTGIYFTRPFIIITLNVISSLLICLYDCYNLQTDIDITNSYKLLLWMPSIIVPEQYFIRIMSYYLIDDITFKNERIIENIAKSSKLFKIQPIYDSLLIKCGGNALSVYTHWIIVIIIPIFFILMSIYVLRKKMKISLLFYNK</sequence>
<gene>
    <name evidence="8" type="primary">ABCG5</name>
    <name evidence="8" type="ORF">TCON_0588</name>
</gene>
<dbReference type="PANTHER" id="PTHR48041">
    <property type="entry name" value="ABC TRANSPORTER G FAMILY MEMBER 28"/>
    <property type="match status" value="1"/>
</dbReference>
<evidence type="ECO:0000259" key="7">
    <source>
        <dbReference type="PROSITE" id="PS50893"/>
    </source>
</evidence>
<dbReference type="PROSITE" id="PS50893">
    <property type="entry name" value="ABC_TRANSPORTER_2"/>
    <property type="match status" value="1"/>
</dbReference>
<feature type="transmembrane region" description="Helical" evidence="6">
    <location>
        <begin position="498"/>
        <end position="521"/>
    </location>
</feature>
<keyword evidence="3 6" id="KW-0812">Transmembrane</keyword>